<dbReference type="InterPro" id="IPR037176">
    <property type="entry name" value="Osmotin/thaumatin-like_sf"/>
</dbReference>
<proteinExistence type="inferred from homology"/>
<accession>A0AAD4Z137</accession>
<name>A0AAD4Z137_PRUDU</name>
<dbReference type="Proteomes" id="UP001054821">
    <property type="component" value="Chromosome 5"/>
</dbReference>
<keyword evidence="3" id="KW-1185">Reference proteome</keyword>
<evidence type="ECO:0000313" key="3">
    <source>
        <dbReference type="Proteomes" id="UP001054821"/>
    </source>
</evidence>
<evidence type="ECO:0000313" key="2">
    <source>
        <dbReference type="EMBL" id="KAI5328855.1"/>
    </source>
</evidence>
<dbReference type="EMBL" id="JAJFAZ020000005">
    <property type="protein sequence ID" value="KAI5328855.1"/>
    <property type="molecule type" value="Genomic_DNA"/>
</dbReference>
<dbReference type="SUPFAM" id="SSF49870">
    <property type="entry name" value="Osmotin, thaumatin-like protein"/>
    <property type="match status" value="1"/>
</dbReference>
<protein>
    <submittedName>
        <fullName evidence="2">Uncharacterized protein</fullName>
    </submittedName>
</protein>
<evidence type="ECO:0000256" key="1">
    <source>
        <dbReference type="ARBA" id="ARBA00010607"/>
    </source>
</evidence>
<comment type="caution">
    <text evidence="2">The sequence shown here is derived from an EMBL/GenBank/DDBJ whole genome shotgun (WGS) entry which is preliminary data.</text>
</comment>
<sequence>MTLLLIRKNLSSVLSILLILIIITLFFATVHATHFVVRNQCHFTVWAASLPGGGKQLLPGQTWSFDMNTGTFPTNMPKYHMSPCEYRGGLFFQRGLTIDIDP</sequence>
<organism evidence="2 3">
    <name type="scientific">Prunus dulcis</name>
    <name type="common">Almond</name>
    <name type="synonym">Amygdalus dulcis</name>
    <dbReference type="NCBI Taxonomy" id="3755"/>
    <lineage>
        <taxon>Eukaryota</taxon>
        <taxon>Viridiplantae</taxon>
        <taxon>Streptophyta</taxon>
        <taxon>Embryophyta</taxon>
        <taxon>Tracheophyta</taxon>
        <taxon>Spermatophyta</taxon>
        <taxon>Magnoliopsida</taxon>
        <taxon>eudicotyledons</taxon>
        <taxon>Gunneridae</taxon>
        <taxon>Pentapetalae</taxon>
        <taxon>rosids</taxon>
        <taxon>fabids</taxon>
        <taxon>Rosales</taxon>
        <taxon>Rosaceae</taxon>
        <taxon>Amygdaloideae</taxon>
        <taxon>Amygdaleae</taxon>
        <taxon>Prunus</taxon>
    </lineage>
</organism>
<dbReference type="Gene3D" id="2.60.110.10">
    <property type="entry name" value="Thaumatin"/>
    <property type="match status" value="1"/>
</dbReference>
<reference evidence="2 3" key="1">
    <citation type="journal article" date="2022" name="G3 (Bethesda)">
        <title>Whole-genome sequence and methylome profiling of the almond [Prunus dulcis (Mill.) D.A. Webb] cultivar 'Nonpareil'.</title>
        <authorList>
            <person name="D'Amico-Willman K.M."/>
            <person name="Ouma W.Z."/>
            <person name="Meulia T."/>
            <person name="Sideli G.M."/>
            <person name="Gradziel T.M."/>
            <person name="Fresnedo-Ramirez J."/>
        </authorList>
    </citation>
    <scope>NUCLEOTIDE SEQUENCE [LARGE SCALE GENOMIC DNA]</scope>
    <source>
        <strain evidence="2">Clone GOH B32 T37-40</strain>
    </source>
</reference>
<comment type="similarity">
    <text evidence="1">Belongs to the thaumatin family.</text>
</comment>
<gene>
    <name evidence="2" type="ORF">L3X38_028252</name>
</gene>
<dbReference type="AlphaFoldDB" id="A0AAD4Z137"/>